<proteinExistence type="predicted"/>
<dbReference type="HOGENOM" id="CLU_3432035_0_0_1"/>
<evidence type="ECO:0000313" key="2">
    <source>
        <dbReference type="Proteomes" id="UP000019376"/>
    </source>
</evidence>
<sequence length="17" mass="1908">MPDPNLLILFLSGFTET</sequence>
<keyword evidence="2" id="KW-1185">Reference proteome</keyword>
<evidence type="ECO:0000313" key="1">
    <source>
        <dbReference type="EMBL" id="EPS34131.1"/>
    </source>
</evidence>
<gene>
    <name evidence="1" type="ORF">PDE_09093</name>
</gene>
<organism evidence="1 2">
    <name type="scientific">Penicillium oxalicum (strain 114-2 / CGMCC 5302)</name>
    <name type="common">Penicillium decumbens</name>
    <dbReference type="NCBI Taxonomy" id="933388"/>
    <lineage>
        <taxon>Eukaryota</taxon>
        <taxon>Fungi</taxon>
        <taxon>Dikarya</taxon>
        <taxon>Ascomycota</taxon>
        <taxon>Pezizomycotina</taxon>
        <taxon>Eurotiomycetes</taxon>
        <taxon>Eurotiomycetidae</taxon>
        <taxon>Eurotiales</taxon>
        <taxon>Aspergillaceae</taxon>
        <taxon>Penicillium</taxon>
    </lineage>
</organism>
<dbReference type="EMBL" id="KB644415">
    <property type="protein sequence ID" value="EPS34131.1"/>
    <property type="molecule type" value="Genomic_DNA"/>
</dbReference>
<dbReference type="Proteomes" id="UP000019376">
    <property type="component" value="Unassembled WGS sequence"/>
</dbReference>
<protein>
    <submittedName>
        <fullName evidence="1">Uncharacterized protein</fullName>
    </submittedName>
</protein>
<accession>S7ZZ73</accession>
<name>S7ZZ73_PENO1</name>
<dbReference type="AlphaFoldDB" id="S7ZZ73"/>
<reference evidence="1 2" key="1">
    <citation type="journal article" date="2013" name="PLoS ONE">
        <title>Genomic and secretomic analyses reveal unique features of the lignocellulolytic enzyme system of Penicillium decumbens.</title>
        <authorList>
            <person name="Liu G."/>
            <person name="Zhang L."/>
            <person name="Wei X."/>
            <person name="Zou G."/>
            <person name="Qin Y."/>
            <person name="Ma L."/>
            <person name="Li J."/>
            <person name="Zheng H."/>
            <person name="Wang S."/>
            <person name="Wang C."/>
            <person name="Xun L."/>
            <person name="Zhao G.-P."/>
            <person name="Zhou Z."/>
            <person name="Qu Y."/>
        </authorList>
    </citation>
    <scope>NUCLEOTIDE SEQUENCE [LARGE SCALE GENOMIC DNA]</scope>
    <source>
        <strain evidence="2">114-2 / CGMCC 5302</strain>
    </source>
</reference>